<evidence type="ECO:0000313" key="3">
    <source>
        <dbReference type="Proteomes" id="UP000266673"/>
    </source>
</evidence>
<reference evidence="2 3" key="1">
    <citation type="submission" date="2018-06" db="EMBL/GenBank/DDBJ databases">
        <title>Comparative genomics reveals the genomic features of Rhizophagus irregularis, R. cerebriforme, R. diaphanum and Gigaspora rosea, and their symbiotic lifestyle signature.</title>
        <authorList>
            <person name="Morin E."/>
            <person name="San Clemente H."/>
            <person name="Chen E.C.H."/>
            <person name="De La Providencia I."/>
            <person name="Hainaut M."/>
            <person name="Kuo A."/>
            <person name="Kohler A."/>
            <person name="Murat C."/>
            <person name="Tang N."/>
            <person name="Roy S."/>
            <person name="Loubradou J."/>
            <person name="Henrissat B."/>
            <person name="Grigoriev I.V."/>
            <person name="Corradi N."/>
            <person name="Roux C."/>
            <person name="Martin F.M."/>
        </authorList>
    </citation>
    <scope>NUCLEOTIDE SEQUENCE [LARGE SCALE GENOMIC DNA]</scope>
    <source>
        <strain evidence="2 3">DAOM 194757</strain>
    </source>
</reference>
<protein>
    <recommendedName>
        <fullName evidence="4">Secreted protein</fullName>
    </recommendedName>
</protein>
<keyword evidence="1" id="KW-0732">Signal</keyword>
<evidence type="ECO:0000313" key="2">
    <source>
        <dbReference type="EMBL" id="RIB01726.1"/>
    </source>
</evidence>
<proteinExistence type="predicted"/>
<dbReference type="AlphaFoldDB" id="A0A397U3U8"/>
<gene>
    <name evidence="2" type="ORF">C2G38_2126889</name>
</gene>
<feature type="chain" id="PRO_5017270318" description="Secreted protein" evidence="1">
    <location>
        <begin position="23"/>
        <end position="149"/>
    </location>
</feature>
<keyword evidence="3" id="KW-1185">Reference proteome</keyword>
<evidence type="ECO:0000256" key="1">
    <source>
        <dbReference type="SAM" id="SignalP"/>
    </source>
</evidence>
<dbReference type="EMBL" id="QKWP01002967">
    <property type="protein sequence ID" value="RIB01726.1"/>
    <property type="molecule type" value="Genomic_DNA"/>
</dbReference>
<evidence type="ECO:0008006" key="4">
    <source>
        <dbReference type="Google" id="ProtNLM"/>
    </source>
</evidence>
<dbReference type="OrthoDB" id="2432890at2759"/>
<name>A0A397U3U8_9GLOM</name>
<dbReference type="Proteomes" id="UP000266673">
    <property type="component" value="Unassembled WGS sequence"/>
</dbReference>
<sequence>MNLKFLSSLVLVFVTIICVTDADLITERKSLKRGPQFKRGPLERREEAKREPQKTELPWDILPLLGTYYDNYEDSISYPCGVSVSAGEFCGYFVSLSFYGAYYDQDDGKYTFGYYCPTVCDPSFGAYIVFNDSAVTELTNTSFTIVNAS</sequence>
<comment type="caution">
    <text evidence="2">The sequence shown here is derived from an EMBL/GenBank/DDBJ whole genome shotgun (WGS) entry which is preliminary data.</text>
</comment>
<organism evidence="2 3">
    <name type="scientific">Gigaspora rosea</name>
    <dbReference type="NCBI Taxonomy" id="44941"/>
    <lineage>
        <taxon>Eukaryota</taxon>
        <taxon>Fungi</taxon>
        <taxon>Fungi incertae sedis</taxon>
        <taxon>Mucoromycota</taxon>
        <taxon>Glomeromycotina</taxon>
        <taxon>Glomeromycetes</taxon>
        <taxon>Diversisporales</taxon>
        <taxon>Gigasporaceae</taxon>
        <taxon>Gigaspora</taxon>
    </lineage>
</organism>
<accession>A0A397U3U8</accession>
<feature type="signal peptide" evidence="1">
    <location>
        <begin position="1"/>
        <end position="22"/>
    </location>
</feature>